<protein>
    <submittedName>
        <fullName evidence="1">Uncharacterized protein</fullName>
    </submittedName>
</protein>
<evidence type="ECO:0000313" key="1">
    <source>
        <dbReference type="EMBL" id="JAH94180.1"/>
    </source>
</evidence>
<reference evidence="1" key="1">
    <citation type="submission" date="2014-11" db="EMBL/GenBank/DDBJ databases">
        <authorList>
            <person name="Amaro Gonzalez C."/>
        </authorList>
    </citation>
    <scope>NUCLEOTIDE SEQUENCE</scope>
</reference>
<dbReference type="EMBL" id="GBXM01014397">
    <property type="protein sequence ID" value="JAH94180.1"/>
    <property type="molecule type" value="Transcribed_RNA"/>
</dbReference>
<organism evidence="1">
    <name type="scientific">Anguilla anguilla</name>
    <name type="common">European freshwater eel</name>
    <name type="synonym">Muraena anguilla</name>
    <dbReference type="NCBI Taxonomy" id="7936"/>
    <lineage>
        <taxon>Eukaryota</taxon>
        <taxon>Metazoa</taxon>
        <taxon>Chordata</taxon>
        <taxon>Craniata</taxon>
        <taxon>Vertebrata</taxon>
        <taxon>Euteleostomi</taxon>
        <taxon>Actinopterygii</taxon>
        <taxon>Neopterygii</taxon>
        <taxon>Teleostei</taxon>
        <taxon>Anguilliformes</taxon>
        <taxon>Anguillidae</taxon>
        <taxon>Anguilla</taxon>
    </lineage>
</organism>
<reference evidence="1" key="2">
    <citation type="journal article" date="2015" name="Fish Shellfish Immunol.">
        <title>Early steps in the European eel (Anguilla anguilla)-Vibrio vulnificus interaction in the gills: Role of the RtxA13 toxin.</title>
        <authorList>
            <person name="Callol A."/>
            <person name="Pajuelo D."/>
            <person name="Ebbesson L."/>
            <person name="Teles M."/>
            <person name="MacKenzie S."/>
            <person name="Amaro C."/>
        </authorList>
    </citation>
    <scope>NUCLEOTIDE SEQUENCE</scope>
</reference>
<name>A0A0E9WX66_ANGAN</name>
<accession>A0A0E9WX66</accession>
<dbReference type="AlphaFoldDB" id="A0A0E9WX66"/>
<proteinExistence type="predicted"/>
<sequence length="181" mass="20692">MSKSLASGVSQTPYIKFCSWGAAWGNVFITRKILKYTQPVHILLKVFKNSQDTNVPLYKQKELTHSHTVSQDWCLNYSKSHLNDAQEERHLAILKGTSLLKYPIMFSVQQHALGQTGDNTVTKISRMLMLSNTPSFNTLGSSTPKFNTVLAVTYNNVRGIIPWINCMWQIAWLPWWNRCSI</sequence>